<evidence type="ECO:0000256" key="5">
    <source>
        <dbReference type="SAM" id="SignalP"/>
    </source>
</evidence>
<proteinExistence type="predicted"/>
<dbReference type="SUPFAM" id="SSF48452">
    <property type="entry name" value="TPR-like"/>
    <property type="match status" value="1"/>
</dbReference>
<evidence type="ECO:0000256" key="1">
    <source>
        <dbReference type="ARBA" id="ARBA00004442"/>
    </source>
</evidence>
<dbReference type="EMBL" id="JBELPZ010000009">
    <property type="protein sequence ID" value="MFL9844818.1"/>
    <property type="molecule type" value="Genomic_DNA"/>
</dbReference>
<evidence type="ECO:0000259" key="6">
    <source>
        <dbReference type="PROSITE" id="PS51123"/>
    </source>
</evidence>
<gene>
    <name evidence="7" type="ORF">ABS766_10355</name>
</gene>
<dbReference type="CDD" id="cd07185">
    <property type="entry name" value="OmpA_C-like"/>
    <property type="match status" value="1"/>
</dbReference>
<dbReference type="SUPFAM" id="SSF49464">
    <property type="entry name" value="Carboxypeptidase regulatory domain-like"/>
    <property type="match status" value="1"/>
</dbReference>
<dbReference type="Pfam" id="PF00691">
    <property type="entry name" value="OmpA"/>
    <property type="match status" value="1"/>
</dbReference>
<feature type="domain" description="OmpA-like" evidence="6">
    <location>
        <begin position="510"/>
        <end position="632"/>
    </location>
</feature>
<keyword evidence="8" id="KW-1185">Reference proteome</keyword>
<dbReference type="PROSITE" id="PS51123">
    <property type="entry name" value="OMPA_2"/>
    <property type="match status" value="1"/>
</dbReference>
<evidence type="ECO:0000256" key="4">
    <source>
        <dbReference type="PROSITE-ProRule" id="PRU00473"/>
    </source>
</evidence>
<organism evidence="7 8">
    <name type="scientific">Flavobacterium rhizosphaerae</name>
    <dbReference type="NCBI Taxonomy" id="3163298"/>
    <lineage>
        <taxon>Bacteria</taxon>
        <taxon>Pseudomonadati</taxon>
        <taxon>Bacteroidota</taxon>
        <taxon>Flavobacteriia</taxon>
        <taxon>Flavobacteriales</taxon>
        <taxon>Flavobacteriaceae</taxon>
        <taxon>Flavobacterium</taxon>
    </lineage>
</organism>
<evidence type="ECO:0000313" key="8">
    <source>
        <dbReference type="Proteomes" id="UP001629156"/>
    </source>
</evidence>
<protein>
    <submittedName>
        <fullName evidence="7">OmpA family protein</fullName>
    </submittedName>
</protein>
<dbReference type="InterPro" id="IPR006665">
    <property type="entry name" value="OmpA-like"/>
</dbReference>
<dbReference type="InterPro" id="IPR036737">
    <property type="entry name" value="OmpA-like_sf"/>
</dbReference>
<sequence>MKKLLVFCLLFSFTAFAQLRRANMLYEGYAYKEAAEKYDAYLQKHPDAAPEILKKAADAYYNIGEGSKALYWYQKLYERQGAAIDSLYFRRYVDALKMEGHLQEADSLLLPWAAKAEGKPGVMASQKYLLEKNNYNENILLKNLDTNTPVADFGPAFYGDKLVYASAKDTVGDGKIYPWNVQPYLSLYVAGRNADGSLSRTEKFLPGAQTGYHNALAAFSPDRQTVYVSVNNVTNADKPEYDAEGTNNIQLVYGQIKNGKFTDKKIAPFCNIRYSVGQAAVSSDGRWLYFVSDMPGGYGSTDIYRTEIYDNGTIGAPHNLGKHINTTGREMFPFEKDNVLYFASDGHYTLGGLDIFKVSVENADAGGENYTIPQNLGAPFNSAGDDFAFIVDDEGKGYFSSNRKGGKGDDDIYYFYPDETLQSIAGILTEKDSINPIDKAKITVKYDGVEKSIETHPLGDYNLYVPKNKPYSITVTAEGFATVTRNFKAGETPDEDSLSLQSLESLTKKENGVEKIAINPIYFDFDKYDITPQAITELAKVVYVMEQFPNVKIKIESHTDSRGSDAYNMVLSDNRAKSTYNYIISKGIDKARIISVKGYGETQLLNECSNGVPCTDEAHQLNRRSDFIIVEK</sequence>
<dbReference type="PANTHER" id="PTHR30329:SF21">
    <property type="entry name" value="LIPOPROTEIN YIAD-RELATED"/>
    <property type="match status" value="1"/>
</dbReference>
<dbReference type="Gene3D" id="2.60.40.1120">
    <property type="entry name" value="Carboxypeptidase-like, regulatory domain"/>
    <property type="match status" value="1"/>
</dbReference>
<dbReference type="SUPFAM" id="SSF103088">
    <property type="entry name" value="OmpA-like"/>
    <property type="match status" value="1"/>
</dbReference>
<dbReference type="InterPro" id="IPR006664">
    <property type="entry name" value="OMP_bac"/>
</dbReference>
<comment type="subcellular location">
    <subcellularLocation>
        <location evidence="1">Cell outer membrane</location>
    </subcellularLocation>
</comment>
<keyword evidence="2 4" id="KW-0472">Membrane</keyword>
<dbReference type="Proteomes" id="UP001629156">
    <property type="component" value="Unassembled WGS sequence"/>
</dbReference>
<comment type="caution">
    <text evidence="7">The sequence shown here is derived from an EMBL/GenBank/DDBJ whole genome shotgun (WGS) entry which is preliminary data.</text>
</comment>
<dbReference type="RefSeq" id="WP_408085072.1">
    <property type="nucleotide sequence ID" value="NZ_JBELPZ010000009.1"/>
</dbReference>
<evidence type="ECO:0000256" key="3">
    <source>
        <dbReference type="ARBA" id="ARBA00023237"/>
    </source>
</evidence>
<feature type="signal peptide" evidence="5">
    <location>
        <begin position="1"/>
        <end position="17"/>
    </location>
</feature>
<accession>A0ABW8Z0G6</accession>
<dbReference type="InterPro" id="IPR050330">
    <property type="entry name" value="Bact_OuterMem_StrucFunc"/>
</dbReference>
<reference evidence="7 8" key="1">
    <citation type="submission" date="2024-06" db="EMBL/GenBank/DDBJ databases">
        <authorList>
            <person name="Kaempfer P."/>
            <person name="Viver T."/>
        </authorList>
    </citation>
    <scope>NUCLEOTIDE SEQUENCE [LARGE SCALE GENOMIC DNA]</scope>
    <source>
        <strain evidence="7 8">ST-119</strain>
    </source>
</reference>
<dbReference type="Pfam" id="PF07676">
    <property type="entry name" value="PD40"/>
    <property type="match status" value="1"/>
</dbReference>
<evidence type="ECO:0000313" key="7">
    <source>
        <dbReference type="EMBL" id="MFL9844818.1"/>
    </source>
</evidence>
<evidence type="ECO:0000256" key="2">
    <source>
        <dbReference type="ARBA" id="ARBA00023136"/>
    </source>
</evidence>
<keyword evidence="5" id="KW-0732">Signal</keyword>
<feature type="chain" id="PRO_5045695747" evidence="5">
    <location>
        <begin position="18"/>
        <end position="632"/>
    </location>
</feature>
<dbReference type="InterPro" id="IPR011659">
    <property type="entry name" value="WD40"/>
</dbReference>
<dbReference type="InterPro" id="IPR008969">
    <property type="entry name" value="CarboxyPept-like_regulatory"/>
</dbReference>
<name>A0ABW8Z0G6_9FLAO</name>
<dbReference type="PRINTS" id="PR01021">
    <property type="entry name" value="OMPADOMAIN"/>
</dbReference>
<dbReference type="PANTHER" id="PTHR30329">
    <property type="entry name" value="STATOR ELEMENT OF FLAGELLAR MOTOR COMPLEX"/>
    <property type="match status" value="1"/>
</dbReference>
<dbReference type="InterPro" id="IPR011990">
    <property type="entry name" value="TPR-like_helical_dom_sf"/>
</dbReference>
<dbReference type="SUPFAM" id="SSF82171">
    <property type="entry name" value="DPP6 N-terminal domain-like"/>
    <property type="match status" value="1"/>
</dbReference>
<dbReference type="Gene3D" id="3.30.1330.60">
    <property type="entry name" value="OmpA-like domain"/>
    <property type="match status" value="1"/>
</dbReference>
<keyword evidence="3" id="KW-0998">Cell outer membrane</keyword>